<evidence type="ECO:0000256" key="6">
    <source>
        <dbReference type="ARBA" id="ARBA00023125"/>
    </source>
</evidence>
<evidence type="ECO:0000256" key="3">
    <source>
        <dbReference type="ARBA" id="ARBA00022801"/>
    </source>
</evidence>
<feature type="domain" description="UvrD-like helicase ATP-binding" evidence="12">
    <location>
        <begin position="15"/>
        <end position="288"/>
    </location>
</feature>
<dbReference type="SUPFAM" id="SSF52540">
    <property type="entry name" value="P-loop containing nucleoside triphosphate hydrolases"/>
    <property type="match status" value="1"/>
</dbReference>
<dbReference type="EC" id="5.6.2.4" evidence="9"/>
<dbReference type="OrthoDB" id="9810135at2"/>
<sequence length="594" mass="69127">MIEHTDIKDKITEIHGDDKSQLDVIFSDGKKIMVEAPAGYGKTQTLISKIAYDIVAKKIKNYKKILVITFSVNAAHKVKKDIKSKLPVLLQDALKPKPKEIDGKVVVSNYHGFCRGILKKYGYLLHQNLKEVDSFKIFNTKEEIGLTKEELKVISKFEHDVRIINYAGIEQNKHKYLKILIKKLLDNKYITYDGIILLTELLLKNYPSVLKFYQSIFQSIVIDEFQDTNVLSWELMNLIISDKSNVQFYGDSLQKIYGFIGAIPNLLDDAAEKFDMEYHHLKYNYRFKDNKEMLLLDNNIREIAKNPINPNMESESEVKLNLFDSQYDEAKGIVQLVNSLDLNQANEKVAILYRQRGRNLDIVLKEFEDKGVPYFNGLYLQDEDPVYKDFHQQCLNRFIEFFKNRDSVSKKNLMEFYLDFKSIIKINSKSQPLLRLLKVFIEQVIKEAIWKHLNSEDRKNFIINFLMGKGLKNYIEYVKESVIISTVFGAKGLEWEYVIIPDLEKDSIPNYMGMCKGCSFKQNCRLIIDEDNEKSFIDELGVFYVALTRARIQTYFTASEINGYGYRTNITCFLKLQGISMNINKDVKSIFKEA</sequence>
<keyword evidence="14" id="KW-1185">Reference proteome</keyword>
<evidence type="ECO:0000256" key="1">
    <source>
        <dbReference type="ARBA" id="ARBA00009922"/>
    </source>
</evidence>
<name>A0A0A2UZ03_9BACI</name>
<dbReference type="InterPro" id="IPR027417">
    <property type="entry name" value="P-loop_NTPase"/>
</dbReference>
<evidence type="ECO:0000256" key="5">
    <source>
        <dbReference type="ARBA" id="ARBA00022840"/>
    </source>
</evidence>
<evidence type="ECO:0000256" key="7">
    <source>
        <dbReference type="ARBA" id="ARBA00023235"/>
    </source>
</evidence>
<keyword evidence="7" id="KW-0413">Isomerase</keyword>
<dbReference type="Pfam" id="PF13361">
    <property type="entry name" value="UvrD_C"/>
    <property type="match status" value="1"/>
</dbReference>
<dbReference type="GO" id="GO:0016887">
    <property type="term" value="F:ATP hydrolysis activity"/>
    <property type="evidence" value="ECO:0007669"/>
    <property type="project" value="RHEA"/>
</dbReference>
<dbReference type="InterPro" id="IPR000212">
    <property type="entry name" value="DNA_helicase_UvrD/REP"/>
</dbReference>
<dbReference type="GO" id="GO:0043138">
    <property type="term" value="F:3'-5' DNA helicase activity"/>
    <property type="evidence" value="ECO:0007669"/>
    <property type="project" value="UniProtKB-EC"/>
</dbReference>
<dbReference type="eggNOG" id="COG0210">
    <property type="taxonomic scope" value="Bacteria"/>
</dbReference>
<evidence type="ECO:0000256" key="4">
    <source>
        <dbReference type="ARBA" id="ARBA00022806"/>
    </source>
</evidence>
<evidence type="ECO:0000313" key="14">
    <source>
        <dbReference type="Proteomes" id="UP000030153"/>
    </source>
</evidence>
<dbReference type="EMBL" id="AVBG01000004">
    <property type="protein sequence ID" value="KGP91756.1"/>
    <property type="molecule type" value="Genomic_DNA"/>
</dbReference>
<keyword evidence="5 11" id="KW-0067">ATP-binding</keyword>
<keyword evidence="6" id="KW-0238">DNA-binding</keyword>
<dbReference type="PANTHER" id="PTHR11070">
    <property type="entry name" value="UVRD / RECB / PCRA DNA HELICASE FAMILY MEMBER"/>
    <property type="match status" value="1"/>
</dbReference>
<comment type="caution">
    <text evidence="13">The sequence shown here is derived from an EMBL/GenBank/DDBJ whole genome shotgun (WGS) entry which is preliminary data.</text>
</comment>
<accession>A0A0A2UZ03</accession>
<dbReference type="STRING" id="1385513.N780_15290"/>
<evidence type="ECO:0000256" key="11">
    <source>
        <dbReference type="PROSITE-ProRule" id="PRU00560"/>
    </source>
</evidence>
<proteinExistence type="inferred from homology"/>
<dbReference type="Gene3D" id="1.10.10.160">
    <property type="match status" value="1"/>
</dbReference>
<dbReference type="InterPro" id="IPR014017">
    <property type="entry name" value="DNA_helicase_UvrD-like_C"/>
</dbReference>
<evidence type="ECO:0000259" key="12">
    <source>
        <dbReference type="PROSITE" id="PS51198"/>
    </source>
</evidence>
<organism evidence="13 14">
    <name type="scientific">Pontibacillus chungwhensis BH030062</name>
    <dbReference type="NCBI Taxonomy" id="1385513"/>
    <lineage>
        <taxon>Bacteria</taxon>
        <taxon>Bacillati</taxon>
        <taxon>Bacillota</taxon>
        <taxon>Bacilli</taxon>
        <taxon>Bacillales</taxon>
        <taxon>Bacillaceae</taxon>
        <taxon>Pontibacillus</taxon>
    </lineage>
</organism>
<dbReference type="RefSeq" id="WP_036781731.1">
    <property type="nucleotide sequence ID" value="NZ_AVBG01000004.1"/>
</dbReference>
<dbReference type="GO" id="GO:0000725">
    <property type="term" value="P:recombinational repair"/>
    <property type="evidence" value="ECO:0007669"/>
    <property type="project" value="TreeGrafter"/>
</dbReference>
<dbReference type="GO" id="GO:0005524">
    <property type="term" value="F:ATP binding"/>
    <property type="evidence" value="ECO:0007669"/>
    <property type="project" value="UniProtKB-UniRule"/>
</dbReference>
<keyword evidence="2 11" id="KW-0547">Nucleotide-binding</keyword>
<evidence type="ECO:0000256" key="2">
    <source>
        <dbReference type="ARBA" id="ARBA00022741"/>
    </source>
</evidence>
<evidence type="ECO:0000313" key="13">
    <source>
        <dbReference type="EMBL" id="KGP91756.1"/>
    </source>
</evidence>
<feature type="binding site" evidence="11">
    <location>
        <begin position="36"/>
        <end position="43"/>
    </location>
    <ligand>
        <name>ATP</name>
        <dbReference type="ChEBI" id="CHEBI:30616"/>
    </ligand>
</feature>
<dbReference type="InterPro" id="IPR014016">
    <property type="entry name" value="UvrD-like_ATP-bd"/>
</dbReference>
<evidence type="ECO:0000256" key="8">
    <source>
        <dbReference type="ARBA" id="ARBA00034617"/>
    </source>
</evidence>
<protein>
    <recommendedName>
        <fullName evidence="9">DNA 3'-5' helicase</fullName>
        <ecNumber evidence="9">5.6.2.4</ecNumber>
    </recommendedName>
</protein>
<dbReference type="PANTHER" id="PTHR11070:SF2">
    <property type="entry name" value="ATP-DEPENDENT DNA HELICASE SRS2"/>
    <property type="match status" value="1"/>
</dbReference>
<dbReference type="Proteomes" id="UP000030153">
    <property type="component" value="Unassembled WGS sequence"/>
</dbReference>
<dbReference type="GO" id="GO:0003677">
    <property type="term" value="F:DNA binding"/>
    <property type="evidence" value="ECO:0007669"/>
    <property type="project" value="UniProtKB-KW"/>
</dbReference>
<dbReference type="Pfam" id="PF00580">
    <property type="entry name" value="UvrD-helicase"/>
    <property type="match status" value="1"/>
</dbReference>
<reference evidence="13 14" key="1">
    <citation type="submission" date="2013-08" db="EMBL/GenBank/DDBJ databases">
        <title>Genome of Pontibacillus chungwhensis.</title>
        <authorList>
            <person name="Wang Q."/>
            <person name="Wang G."/>
        </authorList>
    </citation>
    <scope>NUCLEOTIDE SEQUENCE [LARGE SCALE GENOMIC DNA]</scope>
    <source>
        <strain evidence="13 14">BH030062</strain>
    </source>
</reference>
<comment type="similarity">
    <text evidence="1">Belongs to the helicase family. UvrD subfamily.</text>
</comment>
<keyword evidence="3 11" id="KW-0378">Hydrolase</keyword>
<comment type="catalytic activity">
    <reaction evidence="8">
        <text>Couples ATP hydrolysis with the unwinding of duplex DNA by translocating in the 3'-5' direction.</text>
        <dbReference type="EC" id="5.6.2.4"/>
    </reaction>
</comment>
<keyword evidence="4 11" id="KW-0347">Helicase</keyword>
<evidence type="ECO:0000256" key="9">
    <source>
        <dbReference type="ARBA" id="ARBA00034808"/>
    </source>
</evidence>
<dbReference type="InterPro" id="IPR013986">
    <property type="entry name" value="DExx_box_DNA_helicase_dom_sf"/>
</dbReference>
<dbReference type="Gene3D" id="3.40.50.300">
    <property type="entry name" value="P-loop containing nucleotide triphosphate hydrolases"/>
    <property type="match status" value="2"/>
</dbReference>
<dbReference type="AlphaFoldDB" id="A0A0A2UZ03"/>
<comment type="catalytic activity">
    <reaction evidence="10">
        <text>ATP + H2O = ADP + phosphate + H(+)</text>
        <dbReference type="Rhea" id="RHEA:13065"/>
        <dbReference type="ChEBI" id="CHEBI:15377"/>
        <dbReference type="ChEBI" id="CHEBI:15378"/>
        <dbReference type="ChEBI" id="CHEBI:30616"/>
        <dbReference type="ChEBI" id="CHEBI:43474"/>
        <dbReference type="ChEBI" id="CHEBI:456216"/>
        <dbReference type="EC" id="5.6.2.4"/>
    </reaction>
</comment>
<evidence type="ECO:0000256" key="10">
    <source>
        <dbReference type="ARBA" id="ARBA00048988"/>
    </source>
</evidence>
<dbReference type="PROSITE" id="PS51198">
    <property type="entry name" value="UVRD_HELICASE_ATP_BIND"/>
    <property type="match status" value="1"/>
</dbReference>
<gene>
    <name evidence="13" type="ORF">N780_15290</name>
</gene>